<reference evidence="3" key="2">
    <citation type="submission" date="2024-04" db="EMBL/GenBank/DDBJ databases">
        <authorList>
            <person name="Chen Y."/>
            <person name="Shah S."/>
            <person name="Dougan E. K."/>
            <person name="Thang M."/>
            <person name="Chan C."/>
        </authorList>
    </citation>
    <scope>NUCLEOTIDE SEQUENCE [LARGE SCALE GENOMIC DNA]</scope>
</reference>
<proteinExistence type="predicted"/>
<evidence type="ECO:0000313" key="4">
    <source>
        <dbReference type="Proteomes" id="UP001152797"/>
    </source>
</evidence>
<keyword evidence="4" id="KW-1185">Reference proteome</keyword>
<sequence>MTVSEKPSAASASVEVLEGGTEKPGAETECGPALSPPLVGSTLMPAATVAPAPVEDMPVSEKPSAAPALVEVLEGGTEKPGAETECGPALSPPLVGSTLMPAATVAPAPAEDMPVSEKPSAAPALVEVLEGGTDKPEAEIECGPACLRLWFLMVLQLVAILFWDHGTHP</sequence>
<protein>
    <submittedName>
        <fullName evidence="2">Uncharacterized protein</fullName>
    </submittedName>
</protein>
<accession>A0A9P1D4C5</accession>
<evidence type="ECO:0000256" key="1">
    <source>
        <dbReference type="SAM" id="MobiDB-lite"/>
    </source>
</evidence>
<evidence type="ECO:0000313" key="3">
    <source>
        <dbReference type="EMBL" id="CAL1156979.1"/>
    </source>
</evidence>
<dbReference type="EMBL" id="CAMXCT020003301">
    <property type="protein sequence ID" value="CAL1156979.1"/>
    <property type="molecule type" value="Genomic_DNA"/>
</dbReference>
<dbReference type="AlphaFoldDB" id="A0A9P1D4C5"/>
<feature type="region of interest" description="Disordered" evidence="1">
    <location>
        <begin position="1"/>
        <end position="39"/>
    </location>
</feature>
<organism evidence="2">
    <name type="scientific">Cladocopium goreaui</name>
    <dbReference type="NCBI Taxonomy" id="2562237"/>
    <lineage>
        <taxon>Eukaryota</taxon>
        <taxon>Sar</taxon>
        <taxon>Alveolata</taxon>
        <taxon>Dinophyceae</taxon>
        <taxon>Suessiales</taxon>
        <taxon>Symbiodiniaceae</taxon>
        <taxon>Cladocopium</taxon>
    </lineage>
</organism>
<feature type="region of interest" description="Disordered" evidence="1">
    <location>
        <begin position="76"/>
        <end position="97"/>
    </location>
</feature>
<evidence type="ECO:0000313" key="2">
    <source>
        <dbReference type="EMBL" id="CAI4003604.1"/>
    </source>
</evidence>
<dbReference type="EMBL" id="CAMXCT030003301">
    <property type="protein sequence ID" value="CAL4790916.1"/>
    <property type="molecule type" value="Genomic_DNA"/>
</dbReference>
<comment type="caution">
    <text evidence="2">The sequence shown here is derived from an EMBL/GenBank/DDBJ whole genome shotgun (WGS) entry which is preliminary data.</text>
</comment>
<dbReference type="Proteomes" id="UP001152797">
    <property type="component" value="Unassembled WGS sequence"/>
</dbReference>
<gene>
    <name evidence="2" type="ORF">C1SCF055_LOCUS29459</name>
</gene>
<name>A0A9P1D4C5_9DINO</name>
<dbReference type="EMBL" id="CAMXCT010003301">
    <property type="protein sequence ID" value="CAI4003604.1"/>
    <property type="molecule type" value="Genomic_DNA"/>
</dbReference>
<reference evidence="2" key="1">
    <citation type="submission" date="2022-10" db="EMBL/GenBank/DDBJ databases">
        <authorList>
            <person name="Chen Y."/>
            <person name="Dougan E. K."/>
            <person name="Chan C."/>
            <person name="Rhodes N."/>
            <person name="Thang M."/>
        </authorList>
    </citation>
    <scope>NUCLEOTIDE SEQUENCE</scope>
</reference>